<proteinExistence type="predicted"/>
<dbReference type="InterPro" id="IPR013783">
    <property type="entry name" value="Ig-like_fold"/>
</dbReference>
<dbReference type="Gene3D" id="2.60.40.10">
    <property type="entry name" value="Immunoglobulins"/>
    <property type="match status" value="1"/>
</dbReference>
<reference evidence="4" key="1">
    <citation type="submission" date="2024-02" db="UniProtKB">
        <authorList>
            <consortium name="WormBaseParasite"/>
        </authorList>
    </citation>
    <scope>IDENTIFICATION</scope>
</reference>
<dbReference type="InterPro" id="IPR056311">
    <property type="entry name" value="TMEM131_Ig_2"/>
</dbReference>
<dbReference type="WBParaSite" id="TCONS_00001035.p1">
    <property type="protein sequence ID" value="TCONS_00001035.p1"/>
    <property type="gene ID" value="XLOC_000978"/>
</dbReference>
<feature type="domain" description="Transmembrane protein 131-like N-terminal" evidence="1">
    <location>
        <begin position="95"/>
        <end position="164"/>
    </location>
</feature>
<feature type="domain" description="TMEM131 second Ig-like" evidence="2">
    <location>
        <begin position="192"/>
        <end position="283"/>
    </location>
</feature>
<evidence type="ECO:0000313" key="3">
    <source>
        <dbReference type="Proteomes" id="UP000035681"/>
    </source>
</evidence>
<name>A0AAF5CSC4_STRER</name>
<protein>
    <submittedName>
        <fullName evidence="4">TMEM131_like domain-containing protein</fullName>
    </submittedName>
</protein>
<dbReference type="AlphaFoldDB" id="A0AAF5CSC4"/>
<keyword evidence="3" id="KW-1185">Reference proteome</keyword>
<dbReference type="Proteomes" id="UP000035681">
    <property type="component" value="Unplaced"/>
</dbReference>
<accession>A0AAF5CSC4</accession>
<dbReference type="PANTHER" id="PTHR22050:SF0">
    <property type="entry name" value="TRANSMEMBRANE PROTEIN 131 HOMOLOG"/>
    <property type="match status" value="1"/>
</dbReference>
<dbReference type="PANTHER" id="PTHR22050">
    <property type="entry name" value="RW1 PROTEIN HOMOLOG"/>
    <property type="match status" value="1"/>
</dbReference>
<organism evidence="3 4">
    <name type="scientific">Strongyloides stercoralis</name>
    <name type="common">Threadworm</name>
    <dbReference type="NCBI Taxonomy" id="6248"/>
    <lineage>
        <taxon>Eukaryota</taxon>
        <taxon>Metazoa</taxon>
        <taxon>Ecdysozoa</taxon>
        <taxon>Nematoda</taxon>
        <taxon>Chromadorea</taxon>
        <taxon>Rhabditida</taxon>
        <taxon>Tylenchina</taxon>
        <taxon>Panagrolaimomorpha</taxon>
        <taxon>Strongyloidoidea</taxon>
        <taxon>Strongyloididae</taxon>
        <taxon>Strongyloides</taxon>
    </lineage>
</organism>
<evidence type="ECO:0000259" key="1">
    <source>
        <dbReference type="Pfam" id="PF12371"/>
    </source>
</evidence>
<dbReference type="InterPro" id="IPR039877">
    <property type="entry name" value="TMEM131-like"/>
</dbReference>
<sequence>MLHYTNAYNMLILSLIKFKFCLFFTFLLTLSISRLTTPVILTSRPTAVELAEGIDDVISHAFVQTGSELYYLSNDNDLSISFDEKKETSTPKLILDPEELDFGECYMGVPKVLTVKIYNPTDKTINFKGISGNFAHFHSSFTKKKDLPPNEETTFDVIFLSRTERWVEDFIIIHLDTGYLKLPVKGQGKKTPYRLKKQIVATVPMNSSFISPITIYNPHPKLLRITEIISSHHDVHLELPDSKTIKEISVDSWEVEPFTTKTLINAKILGAHEQDLLSYITLKTKLIDKDKKKFIKSKFTDSIEDSVAENIIIPVDVKVEQKISIYSTIDFIDFGLIKAGMNSKDIKYIELFSTLSKSIDVQSVTFEGNNEFHSIHINFDPKNKVAITPSMDNKPGAPVKICKLQMITLPYLNYLKRMYDVPVIAEIYMKGKIIVTFKHASFNVTIPYIATVYSGYVFIKN</sequence>
<dbReference type="Pfam" id="PF24495">
    <property type="entry name" value="Ig_TMEM131_2"/>
    <property type="match status" value="1"/>
</dbReference>
<dbReference type="InterPro" id="IPR022113">
    <property type="entry name" value="TMEM131L_N"/>
</dbReference>
<dbReference type="Pfam" id="PF12371">
    <property type="entry name" value="TMEM131_like_N"/>
    <property type="match status" value="1"/>
</dbReference>
<dbReference type="GO" id="GO:0016020">
    <property type="term" value="C:membrane"/>
    <property type="evidence" value="ECO:0007669"/>
    <property type="project" value="TreeGrafter"/>
</dbReference>
<evidence type="ECO:0000313" key="4">
    <source>
        <dbReference type="WBParaSite" id="TCONS_00001035.p1"/>
    </source>
</evidence>
<evidence type="ECO:0000259" key="2">
    <source>
        <dbReference type="Pfam" id="PF24495"/>
    </source>
</evidence>